<name>A0A7G8BPK7_9BACT</name>
<dbReference type="SUPFAM" id="SSF53474">
    <property type="entry name" value="alpha/beta-Hydrolases"/>
    <property type="match status" value="1"/>
</dbReference>
<dbReference type="KEGG" id="adin:H7849_11630"/>
<organism evidence="2 3">
    <name type="scientific">Alloacidobacterium dinghuense</name>
    <dbReference type="NCBI Taxonomy" id="2763107"/>
    <lineage>
        <taxon>Bacteria</taxon>
        <taxon>Pseudomonadati</taxon>
        <taxon>Acidobacteriota</taxon>
        <taxon>Terriglobia</taxon>
        <taxon>Terriglobales</taxon>
        <taxon>Acidobacteriaceae</taxon>
        <taxon>Alloacidobacterium</taxon>
    </lineage>
</organism>
<evidence type="ECO:0000313" key="2">
    <source>
        <dbReference type="EMBL" id="QNI34477.1"/>
    </source>
</evidence>
<dbReference type="Pfam" id="PF12697">
    <property type="entry name" value="Abhydrolase_6"/>
    <property type="match status" value="1"/>
</dbReference>
<evidence type="ECO:0000259" key="1">
    <source>
        <dbReference type="Pfam" id="PF12697"/>
    </source>
</evidence>
<keyword evidence="3" id="KW-1185">Reference proteome</keyword>
<dbReference type="AlphaFoldDB" id="A0A7G8BPK7"/>
<dbReference type="GO" id="GO:0016787">
    <property type="term" value="F:hydrolase activity"/>
    <property type="evidence" value="ECO:0007669"/>
    <property type="project" value="UniProtKB-KW"/>
</dbReference>
<dbReference type="Gene3D" id="3.40.50.1820">
    <property type="entry name" value="alpha/beta hydrolase"/>
    <property type="match status" value="1"/>
</dbReference>
<feature type="domain" description="AB hydrolase-1" evidence="1">
    <location>
        <begin position="47"/>
        <end position="281"/>
    </location>
</feature>
<dbReference type="InterPro" id="IPR000073">
    <property type="entry name" value="AB_hydrolase_1"/>
</dbReference>
<dbReference type="EMBL" id="CP060394">
    <property type="protein sequence ID" value="QNI34477.1"/>
    <property type="molecule type" value="Genomic_DNA"/>
</dbReference>
<proteinExistence type="predicted"/>
<dbReference type="InterPro" id="IPR029058">
    <property type="entry name" value="AB_hydrolase_fold"/>
</dbReference>
<evidence type="ECO:0000313" key="3">
    <source>
        <dbReference type="Proteomes" id="UP000515312"/>
    </source>
</evidence>
<reference evidence="2 3" key="1">
    <citation type="submission" date="2020-08" db="EMBL/GenBank/DDBJ databases">
        <title>Edaphobacter telluris sp. nov. and Acidobacterium dinghuensis sp. nov., two acidobacteria isolated from forest soil.</title>
        <authorList>
            <person name="Fu J."/>
            <person name="Qiu L."/>
        </authorList>
    </citation>
    <scope>NUCLEOTIDE SEQUENCE [LARGE SCALE GENOMIC DNA]</scope>
    <source>
        <strain evidence="2">4Y35</strain>
    </source>
</reference>
<accession>A0A7G8BPK7</accession>
<protein>
    <submittedName>
        <fullName evidence="2">Alpha/beta fold hydrolase</fullName>
    </submittedName>
</protein>
<gene>
    <name evidence="2" type="ORF">H7849_11630</name>
</gene>
<sequence length="303" mass="33738">MKKSIQGRELIVLDSLDAAAIATYHKTCEDSYDSQSELINRDRVGVLILNGLSATRAGNGDAAVWWADWFAECGYPSFRLDLPGFGDSVGDPPEDWLDFINLGGYASVASAKVRELVARFNLSGVLLVGHCAGTVSAIFTAAATKECRGLILMEPYFQFRQTIRPKIRAQLSLWATRSRLGGILSSIFDRVKGIRLAFRRNVLPENANLLLLRRWKEMTSTGMPILILKAPGFKTQGAKPRVGEFDYFKYAMGLAGRRSQVVVRSVEGANHSFANHQARAAVRQHTEEWLNGYFPLRNRKEVL</sequence>
<dbReference type="RefSeq" id="WP_186746687.1">
    <property type="nucleotide sequence ID" value="NZ_CP060394.1"/>
</dbReference>
<dbReference type="Proteomes" id="UP000515312">
    <property type="component" value="Chromosome"/>
</dbReference>
<keyword evidence="2" id="KW-0378">Hydrolase</keyword>